<dbReference type="EMBL" id="BONK01000016">
    <property type="protein sequence ID" value="GIG23107.1"/>
    <property type="molecule type" value="Genomic_DNA"/>
</dbReference>
<evidence type="ECO:0000313" key="3">
    <source>
        <dbReference type="Proteomes" id="UP000632740"/>
    </source>
</evidence>
<dbReference type="Proteomes" id="UP000632740">
    <property type="component" value="Unassembled WGS sequence"/>
</dbReference>
<reference evidence="2" key="1">
    <citation type="submission" date="2021-01" db="EMBL/GenBank/DDBJ databases">
        <title>Whole genome shotgun sequence of Cellulomonas chitinilytica NBRC 110799.</title>
        <authorList>
            <person name="Komaki H."/>
            <person name="Tamura T."/>
        </authorList>
    </citation>
    <scope>NUCLEOTIDE SEQUENCE</scope>
    <source>
        <strain evidence="2">NBRC 110799</strain>
    </source>
</reference>
<dbReference type="AlphaFoldDB" id="A0A919U453"/>
<keyword evidence="3" id="KW-1185">Reference proteome</keyword>
<comment type="caution">
    <text evidence="2">The sequence shown here is derived from an EMBL/GenBank/DDBJ whole genome shotgun (WGS) entry which is preliminary data.</text>
</comment>
<name>A0A919U453_9CELL</name>
<evidence type="ECO:0000256" key="1">
    <source>
        <dbReference type="SAM" id="MobiDB-lite"/>
    </source>
</evidence>
<proteinExistence type="predicted"/>
<accession>A0A919U453</accession>
<gene>
    <name evidence="2" type="ORF">Cch01nite_38310</name>
</gene>
<protein>
    <submittedName>
        <fullName evidence="2">Uncharacterized protein</fullName>
    </submittedName>
</protein>
<dbReference type="RefSeq" id="WP_239071081.1">
    <property type="nucleotide sequence ID" value="NZ_BONK01000016.1"/>
</dbReference>
<evidence type="ECO:0000313" key="2">
    <source>
        <dbReference type="EMBL" id="GIG23107.1"/>
    </source>
</evidence>
<feature type="region of interest" description="Disordered" evidence="1">
    <location>
        <begin position="1"/>
        <end position="20"/>
    </location>
</feature>
<sequence length="375" mass="40718">MTGTMSGRVAAPSAPGRLGEAAPTQELAAYLAGLERWLTDRRAELDRLDTAAQGSSAGDSLTPDLVLALTMWQAIRTRTDELVAVWDAGRADAVAREKMSQLVWGRLDSGLGSALVSLVEAVTLCDAMIGQVRVRLAFDPSTADDVARLRELRAALVRCEDLAGVEAEPLAAVAALRERERRLVEQAARGADVGGPLAELEAATARAERDLIVQVSQRRTLVTGRAAARATLDALETREPTLHDLADRCRREVVRPPKLAVPDVSRLGPPPETRTELDAYVDRLGAVQRAFDAVADAYSAPLRERAELRYRLEQARAAADVNGRSASPTVRAGYEEARTAVEQTPCDVDQSRYLVEQYLYLTRDLPHPGPEGTRR</sequence>
<organism evidence="2 3">
    <name type="scientific">Cellulomonas chitinilytica</name>
    <dbReference type="NCBI Taxonomy" id="398759"/>
    <lineage>
        <taxon>Bacteria</taxon>
        <taxon>Bacillati</taxon>
        <taxon>Actinomycetota</taxon>
        <taxon>Actinomycetes</taxon>
        <taxon>Micrococcales</taxon>
        <taxon>Cellulomonadaceae</taxon>
        <taxon>Cellulomonas</taxon>
    </lineage>
</organism>